<feature type="region of interest" description="Disordered" evidence="1">
    <location>
        <begin position="396"/>
        <end position="417"/>
    </location>
</feature>
<accession>A0ABR1VIP8</accession>
<gene>
    <name evidence="2" type="ORF">PG994_006701</name>
</gene>
<organism evidence="2 3">
    <name type="scientific">Apiospora phragmitis</name>
    <dbReference type="NCBI Taxonomy" id="2905665"/>
    <lineage>
        <taxon>Eukaryota</taxon>
        <taxon>Fungi</taxon>
        <taxon>Dikarya</taxon>
        <taxon>Ascomycota</taxon>
        <taxon>Pezizomycotina</taxon>
        <taxon>Sordariomycetes</taxon>
        <taxon>Xylariomycetidae</taxon>
        <taxon>Amphisphaeriales</taxon>
        <taxon>Apiosporaceae</taxon>
        <taxon>Apiospora</taxon>
    </lineage>
</organism>
<proteinExistence type="predicted"/>
<dbReference type="RefSeq" id="XP_066717379.1">
    <property type="nucleotide sequence ID" value="XM_066858110.1"/>
</dbReference>
<dbReference type="GeneID" id="92091173"/>
<sequence>MAQTPEVAVEALTHHSRVSKRGTIQATLTLARVCQESKTTEMEAMQLYEELIKTGTHEIDLQDIKSTLDIMHEEQATSVISSSYNSATMSSTQVEQVVEVLRQRFSSVHEKHGWAHEESLTQLAELVSFQSLHQRGKETKETVSRELKEATVSILTTHKSQTQLVTAAKTIASSYMVSQQATQATELTEELYRQLVMKDTSNAKASQFDLSSCGRESLVFLAQLEYSLGRSSTTLTEIMASLVAQHTYFAEFRALIRSKTSAFLDVSVAAAQIHQCLESSGRPVAAARVFDQYVSWVAEAKPSFMGQAKMSPAETKILFQAILGRLSTHKSHDMVRTAGIIGNTRLAELLDEGRYDAACDLARACFKVIAANPASYHTPVIAKLVLTMGMQLGSRATDVPGHGRDKPQLAPENARKPLLETSKPILEDVLRVLQGDALKINLAKLGPAPLDQLINLLGAQENYPTLARLLMALWESREAQHDWDPAVTFALARRHLLARYAAGDAAATLRGAEHIVYNCRRVHGLCHPATLAMAGLLAQLYSGVALRLQQQESTGGNNNGRRGSAGANEIANRYYRKSAAIHEDILRGLTDPDYASVDGILGYSMLNGHSMVDGSSRSSSSTCISSSSSNGGSGSSPLMGLGRAFVFPTHGEQPRSDGQIARQHLWLLRLALERAGGWPADKGYAEYERLNAEVFARFPSEMAGAAGVERWNLAAFGQGRASADDDLLGRGELSWWGLLPDGNDEQAGQGGGNAGGGGRGR</sequence>
<evidence type="ECO:0000256" key="1">
    <source>
        <dbReference type="SAM" id="MobiDB-lite"/>
    </source>
</evidence>
<dbReference type="EMBL" id="JAQQWL010000006">
    <property type="protein sequence ID" value="KAK8070085.1"/>
    <property type="molecule type" value="Genomic_DNA"/>
</dbReference>
<feature type="compositionally biased region" description="Low complexity" evidence="1">
    <location>
        <begin position="617"/>
        <end position="630"/>
    </location>
</feature>
<evidence type="ECO:0000313" key="3">
    <source>
        <dbReference type="Proteomes" id="UP001480595"/>
    </source>
</evidence>
<reference evidence="2 3" key="1">
    <citation type="submission" date="2023-01" db="EMBL/GenBank/DDBJ databases">
        <title>Analysis of 21 Apiospora genomes using comparative genomics revels a genus with tremendous synthesis potential of carbohydrate active enzymes and secondary metabolites.</title>
        <authorList>
            <person name="Sorensen T."/>
        </authorList>
    </citation>
    <scope>NUCLEOTIDE SEQUENCE [LARGE SCALE GENOMIC DNA]</scope>
    <source>
        <strain evidence="2 3">CBS 135458</strain>
    </source>
</reference>
<feature type="compositionally biased region" description="Gly residues" evidence="1">
    <location>
        <begin position="748"/>
        <end position="761"/>
    </location>
</feature>
<feature type="region of interest" description="Disordered" evidence="1">
    <location>
        <begin position="739"/>
        <end position="761"/>
    </location>
</feature>
<comment type="caution">
    <text evidence="2">The sequence shown here is derived from an EMBL/GenBank/DDBJ whole genome shotgun (WGS) entry which is preliminary data.</text>
</comment>
<feature type="region of interest" description="Disordered" evidence="1">
    <location>
        <begin position="617"/>
        <end position="637"/>
    </location>
</feature>
<name>A0ABR1VIP8_9PEZI</name>
<feature type="compositionally biased region" description="Basic and acidic residues" evidence="1">
    <location>
        <begin position="401"/>
        <end position="417"/>
    </location>
</feature>
<evidence type="ECO:0000313" key="2">
    <source>
        <dbReference type="EMBL" id="KAK8070085.1"/>
    </source>
</evidence>
<keyword evidence="3" id="KW-1185">Reference proteome</keyword>
<dbReference type="Proteomes" id="UP001480595">
    <property type="component" value="Unassembled WGS sequence"/>
</dbReference>
<protein>
    <submittedName>
        <fullName evidence="2">NACHT domain protein</fullName>
    </submittedName>
</protein>